<dbReference type="AlphaFoldDB" id="A0A2Z4IQG9"/>
<dbReference type="KEGG" id="est:DN752_23095"/>
<protein>
    <recommendedName>
        <fullName evidence="3">Alginate lyase domain-containing protein</fullName>
    </recommendedName>
</protein>
<gene>
    <name evidence="1" type="ORF">DN752_23095</name>
</gene>
<dbReference type="InterPro" id="IPR008929">
    <property type="entry name" value="Chondroitin_lyas"/>
</dbReference>
<sequence length="388" mass="44166">MNKLLNIVLLQFIVFSAIANENKKINSLSKAANAGEEVVYEFDVSNNSAEAQAFRLMIATPRELTCEYLLEDSLVSLSPGETYEGRLKVIVSDQIPIGAYESASLLIKSANEVKRREFVTVRSRQHPFVLVTEETFTETKQKINDHSWARENLDDMLQELERFDFPEKKIISKPRPTKVWSSFNYQASDGEMAFKYSLAWKLTGEDHYLDKVVEFVKTVCDREEGYLSIGAATSGVQVHEGNFFLFLAAACDIIYNEPSFSSEDRENINATFRYYLAQNRQHMNSLGIMNHQASANAGALLVALFLQDIPEIHHLIEADGAWQIKSEKESWQTAGGLSPRQTIVIWWHRDTLWWRRPLKIMDGTCTTGSFRPNIKARILKMPKAVLLG</sequence>
<keyword evidence="2" id="KW-1185">Reference proteome</keyword>
<evidence type="ECO:0000313" key="2">
    <source>
        <dbReference type="Proteomes" id="UP000248688"/>
    </source>
</evidence>
<organism evidence="1 2">
    <name type="scientific">Echinicola strongylocentroti</name>
    <dbReference type="NCBI Taxonomy" id="1795355"/>
    <lineage>
        <taxon>Bacteria</taxon>
        <taxon>Pseudomonadati</taxon>
        <taxon>Bacteroidota</taxon>
        <taxon>Cytophagia</taxon>
        <taxon>Cytophagales</taxon>
        <taxon>Cyclobacteriaceae</taxon>
        <taxon>Echinicola</taxon>
    </lineage>
</organism>
<dbReference type="OrthoDB" id="9772435at2"/>
<name>A0A2Z4IQG9_9BACT</name>
<dbReference type="Proteomes" id="UP000248688">
    <property type="component" value="Chromosome"/>
</dbReference>
<dbReference type="EMBL" id="CP030041">
    <property type="protein sequence ID" value="AWW32796.1"/>
    <property type="molecule type" value="Genomic_DNA"/>
</dbReference>
<accession>A0A2Z4IQG9</accession>
<dbReference type="Gene3D" id="1.50.10.100">
    <property type="entry name" value="Chondroitin AC/alginate lyase"/>
    <property type="match status" value="1"/>
</dbReference>
<proteinExistence type="predicted"/>
<reference evidence="1 2" key="1">
    <citation type="submission" date="2018-06" db="EMBL/GenBank/DDBJ databases">
        <title>Echinicola strongylocentroti sp. nov., isolated from a sea urchin Strongylocentrotus intermedius.</title>
        <authorList>
            <person name="Bae S.S."/>
        </authorList>
    </citation>
    <scope>NUCLEOTIDE SEQUENCE [LARGE SCALE GENOMIC DNA]</scope>
    <source>
        <strain evidence="1 2">MEBiC08714</strain>
    </source>
</reference>
<dbReference type="SUPFAM" id="SSF48230">
    <property type="entry name" value="Chondroitin AC/alginate lyase"/>
    <property type="match status" value="1"/>
</dbReference>
<evidence type="ECO:0008006" key="3">
    <source>
        <dbReference type="Google" id="ProtNLM"/>
    </source>
</evidence>
<evidence type="ECO:0000313" key="1">
    <source>
        <dbReference type="EMBL" id="AWW32796.1"/>
    </source>
</evidence>